<feature type="region of interest" description="Disordered" evidence="1">
    <location>
        <begin position="432"/>
        <end position="452"/>
    </location>
</feature>
<feature type="compositionally biased region" description="Pro residues" evidence="1">
    <location>
        <begin position="314"/>
        <end position="326"/>
    </location>
</feature>
<reference evidence="3" key="1">
    <citation type="submission" date="2016-02" db="EMBL/GenBank/DDBJ databases">
        <title>Comparative genomics of biotechnologically important yeasts.</title>
        <authorList>
            <consortium name="DOE Joint Genome Institute"/>
            <person name="Riley R."/>
            <person name="Haridas S."/>
            <person name="Wolfe K.H."/>
            <person name="Lopes M.R."/>
            <person name="Hittinger C.T."/>
            <person name="Goker M."/>
            <person name="Salamov A."/>
            <person name="Wisecaver J."/>
            <person name="Long T.M."/>
            <person name="Aerts A.L."/>
            <person name="Barry K."/>
            <person name="Choi C."/>
            <person name="Clum A."/>
            <person name="Coughlan A.Y."/>
            <person name="Deshpande S."/>
            <person name="Douglass A.P."/>
            <person name="Hanson S.J."/>
            <person name="Klenk H.-P."/>
            <person name="Labutti K."/>
            <person name="Lapidus A."/>
            <person name="Lindquist E."/>
            <person name="Lipzen A."/>
            <person name="Meier-Kolthoff J.P."/>
            <person name="Ohm R.A."/>
            <person name="Otillar R.P."/>
            <person name="Pangilinan J."/>
            <person name="Peng Y."/>
            <person name="Rokas A."/>
            <person name="Rosa C.A."/>
            <person name="Scheuner C."/>
            <person name="Sibirny A.A."/>
            <person name="Slot J.C."/>
            <person name="Stielow J.B."/>
            <person name="Sun H."/>
            <person name="Kurtzman C.P."/>
            <person name="Blackwell M."/>
            <person name="Jeffries T.W."/>
            <person name="Grigoriev I.V."/>
        </authorList>
    </citation>
    <scope>NUCLEOTIDE SEQUENCE [LARGE SCALE GENOMIC DNA]</scope>
    <source>
        <strain evidence="3">NRRL Y-17796</strain>
    </source>
</reference>
<gene>
    <name evidence="2" type="ORF">CANCADRAFT_3680</name>
</gene>
<dbReference type="AlphaFoldDB" id="A0A1E4TB85"/>
<feature type="region of interest" description="Disordered" evidence="1">
    <location>
        <begin position="296"/>
        <end position="350"/>
    </location>
</feature>
<accession>A0A1E4TB85</accession>
<organism evidence="2 3">
    <name type="scientific">Tortispora caseinolytica NRRL Y-17796</name>
    <dbReference type="NCBI Taxonomy" id="767744"/>
    <lineage>
        <taxon>Eukaryota</taxon>
        <taxon>Fungi</taxon>
        <taxon>Dikarya</taxon>
        <taxon>Ascomycota</taxon>
        <taxon>Saccharomycotina</taxon>
        <taxon>Trigonopsidomycetes</taxon>
        <taxon>Trigonopsidales</taxon>
        <taxon>Trigonopsidaceae</taxon>
        <taxon>Tortispora</taxon>
    </lineage>
</organism>
<name>A0A1E4TB85_9ASCO</name>
<protein>
    <submittedName>
        <fullName evidence="2">Uncharacterized protein</fullName>
    </submittedName>
</protein>
<dbReference type="EMBL" id="KV453843">
    <property type="protein sequence ID" value="ODV89037.1"/>
    <property type="molecule type" value="Genomic_DNA"/>
</dbReference>
<proteinExistence type="predicted"/>
<evidence type="ECO:0000313" key="2">
    <source>
        <dbReference type="EMBL" id="ODV89037.1"/>
    </source>
</evidence>
<feature type="compositionally biased region" description="Basic and acidic residues" evidence="1">
    <location>
        <begin position="329"/>
        <end position="341"/>
    </location>
</feature>
<feature type="compositionally biased region" description="Polar residues" evidence="1">
    <location>
        <begin position="104"/>
        <end position="128"/>
    </location>
</feature>
<keyword evidence="3" id="KW-1185">Reference proteome</keyword>
<dbReference type="Proteomes" id="UP000095023">
    <property type="component" value="Unassembled WGS sequence"/>
</dbReference>
<feature type="region of interest" description="Disordered" evidence="1">
    <location>
        <begin position="1"/>
        <end position="138"/>
    </location>
</feature>
<evidence type="ECO:0000313" key="3">
    <source>
        <dbReference type="Proteomes" id="UP000095023"/>
    </source>
</evidence>
<feature type="compositionally biased region" description="Low complexity" evidence="1">
    <location>
        <begin position="67"/>
        <end position="78"/>
    </location>
</feature>
<sequence length="452" mass="51279">MSSAHYRKHSETPHARTSRYSGAIPSATSRPRSIYADSQLEQIPDESPLNKRTNFYLSDDAEHESTRSTTTDQQSRNSFLSELGHASRNAELRSDSAGYRNDSKGVSSTVDSKMRPQSYTPRSESEYSTRPPALQPRALSSFRNDYKTPMRRHASERDHYIQPDTSSRNSTWKTPMHPGYARTELSIQSSERWSYIPQPEEHIEIERLKKQAEYALDSLRPLKRSILLIKMRTSMSEALSIREFSKEIGIRRQAESICRDLIELCMELSDPGFSTANVEGDSPSFRVASERYLAKSGDLGRATNPLTRSTTAASPPPLSSPSPAPLRYPRTDHVDRSRRDTLTTTGYLERYKQTRSRATDYFDQFSEGRQGTSESTGSIDLVDRIQHSNPARPDDTRLNGQLSSLAESDHMGIDTSKLFERLRAMRAVRAAKLDRDYKDNNGNQSYEDESAR</sequence>
<evidence type="ECO:0000256" key="1">
    <source>
        <dbReference type="SAM" id="MobiDB-lite"/>
    </source>
</evidence>